<dbReference type="Pfam" id="PF00501">
    <property type="entry name" value="AMP-binding"/>
    <property type="match status" value="1"/>
</dbReference>
<dbReference type="InterPro" id="IPR042099">
    <property type="entry name" value="ANL_N_sf"/>
</dbReference>
<keyword evidence="2" id="KW-0436">Ligase</keyword>
<evidence type="ECO:0000313" key="7">
    <source>
        <dbReference type="EMBL" id="KAG2175069.1"/>
    </source>
</evidence>
<dbReference type="GO" id="GO:0004467">
    <property type="term" value="F:long-chain fatty acid-CoA ligase activity"/>
    <property type="evidence" value="ECO:0007669"/>
    <property type="project" value="UniProtKB-EC"/>
</dbReference>
<dbReference type="EMBL" id="JAEPRA010000015">
    <property type="protein sequence ID" value="KAG2175069.1"/>
    <property type="molecule type" value="Genomic_DNA"/>
</dbReference>
<dbReference type="GO" id="GO:0005811">
    <property type="term" value="C:lipid droplet"/>
    <property type="evidence" value="ECO:0007669"/>
    <property type="project" value="TreeGrafter"/>
</dbReference>
<dbReference type="SUPFAM" id="SSF56801">
    <property type="entry name" value="Acetyl-CoA synthetase-like"/>
    <property type="match status" value="1"/>
</dbReference>
<evidence type="ECO:0000256" key="1">
    <source>
        <dbReference type="ARBA" id="ARBA00006432"/>
    </source>
</evidence>
<dbReference type="Proteomes" id="UP000612746">
    <property type="component" value="Unassembled WGS sequence"/>
</dbReference>
<sequence length="678" mass="75085">MAQYLSSLFLPKHDNRLIETDAEQHIYRNKIAEHELIKGPKVPECTENDRTIGHIWRYITDTNADKPGFGERELLEMHVEEKPATDGSGKTKKWYTPELSDTYKWITYGEARKWSDSLTAYLLENGIKPGDSILLYAKTSQWWMITAMACFAAGIIVTTAYDSMPAEDVLHVLKETGSKVVLTEISLINTFDKVLKDSPEGQVQIVLYSGKEIENKKSLEQFLSSVPKGLTVDHVKEVMTEGHTSSKLASSEPSTNDLAMIMYTSGSTGNPKGVEMTHGNMVAAQSAGDFLARDIVSDEEHYYIAFLPLAHVLEFLLEFMLINLTVPIGYASIRTLMDDGVVGKDGQGKGKGDLTALRPTIMCGVPAVWERIRKGIESKVAKQNPILQTIFNVAINVKWQLLKFFGKNNVITDLFNTTIFAPIRAVTGGRLKYGVTGGAPVSFETHRFVNTTLCQLLEGYGLTECCGLGAVTLPWMGATTTGTIGYPSPSIEFRFVDVEDAGYKASEGVGEIWLRGPSLLKGYHKRPDVNKEALTDDGWFKTGDVGKINPDGTISITDRIKNLVKLSHGEYIAIESLESKYRNCQDIKSMCIVAENGKDFILAVVEPSSSNADKDQLLKALQKTARDAGCSRVEIIKDIFISDDDWSKNGFMTTSGKLKRNVIKDAYKDDIKKAYGQK</sequence>
<keyword evidence="3" id="KW-0547">Nucleotide-binding</keyword>
<keyword evidence="4" id="KW-0067">ATP-binding</keyword>
<comment type="catalytic activity">
    <reaction evidence="5">
        <text>a long-chain fatty acid + ATP + CoA = a long-chain fatty acyl-CoA + AMP + diphosphate</text>
        <dbReference type="Rhea" id="RHEA:15421"/>
        <dbReference type="ChEBI" id="CHEBI:30616"/>
        <dbReference type="ChEBI" id="CHEBI:33019"/>
        <dbReference type="ChEBI" id="CHEBI:57287"/>
        <dbReference type="ChEBI" id="CHEBI:57560"/>
        <dbReference type="ChEBI" id="CHEBI:83139"/>
        <dbReference type="ChEBI" id="CHEBI:456215"/>
        <dbReference type="EC" id="6.2.1.3"/>
    </reaction>
</comment>
<feature type="domain" description="AMP-dependent synthetase/ligase" evidence="6">
    <location>
        <begin position="98"/>
        <end position="524"/>
    </location>
</feature>
<protein>
    <recommendedName>
        <fullName evidence="6">AMP-dependent synthetase/ligase domain-containing protein</fullName>
    </recommendedName>
</protein>
<dbReference type="GO" id="GO:0005783">
    <property type="term" value="C:endoplasmic reticulum"/>
    <property type="evidence" value="ECO:0007669"/>
    <property type="project" value="TreeGrafter"/>
</dbReference>
<name>A0A8H7PKC6_9FUNG</name>
<evidence type="ECO:0000313" key="8">
    <source>
        <dbReference type="Proteomes" id="UP000612746"/>
    </source>
</evidence>
<comment type="caution">
    <text evidence="7">The sequence shown here is derived from an EMBL/GenBank/DDBJ whole genome shotgun (WGS) entry which is preliminary data.</text>
</comment>
<dbReference type="PROSITE" id="PS00455">
    <property type="entry name" value="AMP_BINDING"/>
    <property type="match status" value="1"/>
</dbReference>
<reference evidence="7" key="1">
    <citation type="submission" date="2020-12" db="EMBL/GenBank/DDBJ databases">
        <title>Metabolic potential, ecology and presence of endohyphal bacteria is reflected in genomic diversity of Mucoromycotina.</title>
        <authorList>
            <person name="Muszewska A."/>
            <person name="Okrasinska A."/>
            <person name="Steczkiewicz K."/>
            <person name="Drgas O."/>
            <person name="Orlowska M."/>
            <person name="Perlinska-Lenart U."/>
            <person name="Aleksandrzak-Piekarczyk T."/>
            <person name="Szatraj K."/>
            <person name="Zielenkiewicz U."/>
            <person name="Pilsyk S."/>
            <person name="Malc E."/>
            <person name="Mieczkowski P."/>
            <person name="Kruszewska J.S."/>
            <person name="Biernat P."/>
            <person name="Pawlowska J."/>
        </authorList>
    </citation>
    <scope>NUCLEOTIDE SEQUENCE</scope>
    <source>
        <strain evidence="7">WA0000051536</strain>
    </source>
</reference>
<dbReference type="InterPro" id="IPR020845">
    <property type="entry name" value="AMP-binding_CS"/>
</dbReference>
<dbReference type="AlphaFoldDB" id="A0A8H7PKC6"/>
<dbReference type="Gene3D" id="3.40.50.12780">
    <property type="entry name" value="N-terminal domain of ligase-like"/>
    <property type="match status" value="1"/>
</dbReference>
<evidence type="ECO:0000259" key="6">
    <source>
        <dbReference type="Pfam" id="PF00501"/>
    </source>
</evidence>
<dbReference type="GO" id="GO:0005524">
    <property type="term" value="F:ATP binding"/>
    <property type="evidence" value="ECO:0007669"/>
    <property type="project" value="UniProtKB-KW"/>
</dbReference>
<dbReference type="OrthoDB" id="445695at2759"/>
<evidence type="ECO:0000256" key="4">
    <source>
        <dbReference type="ARBA" id="ARBA00022840"/>
    </source>
</evidence>
<evidence type="ECO:0000256" key="5">
    <source>
        <dbReference type="ARBA" id="ARBA00036813"/>
    </source>
</evidence>
<evidence type="ECO:0000256" key="3">
    <source>
        <dbReference type="ARBA" id="ARBA00022741"/>
    </source>
</evidence>
<organism evidence="7 8">
    <name type="scientific">Umbelopsis vinacea</name>
    <dbReference type="NCBI Taxonomy" id="44442"/>
    <lineage>
        <taxon>Eukaryota</taxon>
        <taxon>Fungi</taxon>
        <taxon>Fungi incertae sedis</taxon>
        <taxon>Mucoromycota</taxon>
        <taxon>Mucoromycotina</taxon>
        <taxon>Umbelopsidomycetes</taxon>
        <taxon>Umbelopsidales</taxon>
        <taxon>Umbelopsidaceae</taxon>
        <taxon>Umbelopsis</taxon>
    </lineage>
</organism>
<dbReference type="PANTHER" id="PTHR43272">
    <property type="entry name" value="LONG-CHAIN-FATTY-ACID--COA LIGASE"/>
    <property type="match status" value="1"/>
</dbReference>
<comment type="similarity">
    <text evidence="1">Belongs to the ATP-dependent AMP-binding enzyme family.</text>
</comment>
<proteinExistence type="inferred from homology"/>
<dbReference type="GO" id="GO:0005886">
    <property type="term" value="C:plasma membrane"/>
    <property type="evidence" value="ECO:0007669"/>
    <property type="project" value="TreeGrafter"/>
</dbReference>
<evidence type="ECO:0000256" key="2">
    <source>
        <dbReference type="ARBA" id="ARBA00022598"/>
    </source>
</evidence>
<accession>A0A8H7PKC6</accession>
<dbReference type="PANTHER" id="PTHR43272:SF83">
    <property type="entry name" value="ACYL-COA SYNTHETASE LONG-CHAIN, ISOFORM J"/>
    <property type="match status" value="1"/>
</dbReference>
<dbReference type="InterPro" id="IPR000873">
    <property type="entry name" value="AMP-dep_synth/lig_dom"/>
</dbReference>
<keyword evidence="8" id="KW-1185">Reference proteome</keyword>
<dbReference type="GO" id="GO:0035336">
    <property type="term" value="P:long-chain fatty-acyl-CoA metabolic process"/>
    <property type="evidence" value="ECO:0007669"/>
    <property type="project" value="TreeGrafter"/>
</dbReference>
<gene>
    <name evidence="7" type="ORF">INT44_007547</name>
</gene>